<evidence type="ECO:0000256" key="1">
    <source>
        <dbReference type="ARBA" id="ARBA00023125"/>
    </source>
</evidence>
<dbReference type="KEGG" id="gma:AciX8_4454"/>
<evidence type="ECO:0000259" key="3">
    <source>
        <dbReference type="PROSITE" id="PS50977"/>
    </source>
</evidence>
<name>G8NU92_GRAMM</name>
<protein>
    <submittedName>
        <fullName evidence="4">Transcriptional regulator, TetR family</fullName>
    </submittedName>
</protein>
<dbReference type="AlphaFoldDB" id="G8NU92"/>
<dbReference type="InterPro" id="IPR001647">
    <property type="entry name" value="HTH_TetR"/>
</dbReference>
<dbReference type="GO" id="GO:0003700">
    <property type="term" value="F:DNA-binding transcription factor activity"/>
    <property type="evidence" value="ECO:0007669"/>
    <property type="project" value="TreeGrafter"/>
</dbReference>
<dbReference type="EMBL" id="CP003130">
    <property type="protein sequence ID" value="AEU38727.1"/>
    <property type="molecule type" value="Genomic_DNA"/>
</dbReference>
<dbReference type="Pfam" id="PF17931">
    <property type="entry name" value="TetR_C_23"/>
    <property type="match status" value="1"/>
</dbReference>
<feature type="DNA-binding region" description="H-T-H motif" evidence="2">
    <location>
        <begin position="35"/>
        <end position="54"/>
    </location>
</feature>
<dbReference type="Pfam" id="PF00440">
    <property type="entry name" value="TetR_N"/>
    <property type="match status" value="1"/>
</dbReference>
<dbReference type="InterPro" id="IPR050109">
    <property type="entry name" value="HTH-type_TetR-like_transc_reg"/>
</dbReference>
<dbReference type="OrthoDB" id="116659at2"/>
<dbReference type="PANTHER" id="PTHR30055:SF226">
    <property type="entry name" value="HTH-TYPE TRANSCRIPTIONAL REGULATOR PKSA"/>
    <property type="match status" value="1"/>
</dbReference>
<dbReference type="SUPFAM" id="SSF46689">
    <property type="entry name" value="Homeodomain-like"/>
    <property type="match status" value="1"/>
</dbReference>
<dbReference type="Gene3D" id="1.10.357.10">
    <property type="entry name" value="Tetracycline Repressor, domain 2"/>
    <property type="match status" value="1"/>
</dbReference>
<evidence type="ECO:0000313" key="5">
    <source>
        <dbReference type="Proteomes" id="UP000007113"/>
    </source>
</evidence>
<dbReference type="Proteomes" id="UP000007113">
    <property type="component" value="Chromosome"/>
</dbReference>
<evidence type="ECO:0000313" key="4">
    <source>
        <dbReference type="EMBL" id="AEU38727.1"/>
    </source>
</evidence>
<dbReference type="PANTHER" id="PTHR30055">
    <property type="entry name" value="HTH-TYPE TRANSCRIPTIONAL REGULATOR RUTR"/>
    <property type="match status" value="1"/>
</dbReference>
<dbReference type="GO" id="GO:0000976">
    <property type="term" value="F:transcription cis-regulatory region binding"/>
    <property type="evidence" value="ECO:0007669"/>
    <property type="project" value="TreeGrafter"/>
</dbReference>
<keyword evidence="5" id="KW-1185">Reference proteome</keyword>
<organism evidence="4 5">
    <name type="scientific">Granulicella mallensis (strain ATCC BAA-1857 / DSM 23137 / MP5ACTX8)</name>
    <dbReference type="NCBI Taxonomy" id="682795"/>
    <lineage>
        <taxon>Bacteria</taxon>
        <taxon>Pseudomonadati</taxon>
        <taxon>Acidobacteriota</taxon>
        <taxon>Terriglobia</taxon>
        <taxon>Terriglobales</taxon>
        <taxon>Acidobacteriaceae</taxon>
        <taxon>Granulicella</taxon>
    </lineage>
</organism>
<evidence type="ECO:0000256" key="2">
    <source>
        <dbReference type="PROSITE-ProRule" id="PRU00335"/>
    </source>
</evidence>
<dbReference type="InterPro" id="IPR009057">
    <property type="entry name" value="Homeodomain-like_sf"/>
</dbReference>
<keyword evidence="1 2" id="KW-0238">DNA-binding</keyword>
<dbReference type="HOGENOM" id="CLU_072073_0_0_0"/>
<sequence>MFKNEPATTKGEQTREHIFDCALELFRENGFDAATMQDVATRANVAKSAAYYYFPGKEAIIQAYYEAVQTRQEQLCAEVFAETKDLKKRLYAAMHTKFDLAQDDRKLLGVVFRYTGEPQHPLSCLGSGTAEIRRRSMQVFQQALAVERLPKDLEQLLPLALWSLQMGLLVMFLYDTSAAQKRTRQLASGSLDFTLKMMTLARLPVLKPIRSKILSLLREADLLPE</sequence>
<dbReference type="STRING" id="682795.AciX8_4454"/>
<reference evidence="4 5" key="1">
    <citation type="submission" date="2011-11" db="EMBL/GenBank/DDBJ databases">
        <title>Complete sequence of Granulicella mallensis MP5ACTX8.</title>
        <authorList>
            <consortium name="US DOE Joint Genome Institute"/>
            <person name="Lucas S."/>
            <person name="Copeland A."/>
            <person name="Lapidus A."/>
            <person name="Cheng J.-F."/>
            <person name="Goodwin L."/>
            <person name="Pitluck S."/>
            <person name="Peters L."/>
            <person name="Lu M."/>
            <person name="Detter J.C."/>
            <person name="Han C."/>
            <person name="Tapia R."/>
            <person name="Land M."/>
            <person name="Hauser L."/>
            <person name="Kyrpides N."/>
            <person name="Ivanova N."/>
            <person name="Mikhailova N."/>
            <person name="Pagani I."/>
            <person name="Rawat S."/>
            <person name="Mannisto M."/>
            <person name="Haggblom M."/>
            <person name="Woyke T."/>
        </authorList>
    </citation>
    <scope>NUCLEOTIDE SEQUENCE [LARGE SCALE GENOMIC DNA]</scope>
    <source>
        <strain evidence="5">ATCC BAA-1857 / DSM 23137 / MP5ACTX8</strain>
    </source>
</reference>
<gene>
    <name evidence="4" type="ordered locus">AciX8_4454</name>
</gene>
<dbReference type="PRINTS" id="PR00455">
    <property type="entry name" value="HTHTETR"/>
</dbReference>
<dbReference type="InterPro" id="IPR041673">
    <property type="entry name" value="TetR_C_23"/>
</dbReference>
<dbReference type="eggNOG" id="COG1309">
    <property type="taxonomic scope" value="Bacteria"/>
</dbReference>
<dbReference type="SUPFAM" id="SSF48498">
    <property type="entry name" value="Tetracyclin repressor-like, C-terminal domain"/>
    <property type="match status" value="1"/>
</dbReference>
<accession>G8NU92</accession>
<dbReference type="PROSITE" id="PS50977">
    <property type="entry name" value="HTH_TETR_2"/>
    <property type="match status" value="1"/>
</dbReference>
<proteinExistence type="predicted"/>
<dbReference type="RefSeq" id="WP_014267598.1">
    <property type="nucleotide sequence ID" value="NC_016631.1"/>
</dbReference>
<dbReference type="InterPro" id="IPR036271">
    <property type="entry name" value="Tet_transcr_reg_TetR-rel_C_sf"/>
</dbReference>
<feature type="domain" description="HTH tetR-type" evidence="3">
    <location>
        <begin position="12"/>
        <end position="72"/>
    </location>
</feature>